<dbReference type="InterPro" id="IPR036388">
    <property type="entry name" value="WH-like_DNA-bd_sf"/>
</dbReference>
<dbReference type="STRING" id="1527.SAMN04489757_12258"/>
<dbReference type="AlphaFoldDB" id="A0A1I5GUD5"/>
<reference evidence="6 7" key="1">
    <citation type="submission" date="2016-10" db="EMBL/GenBank/DDBJ databases">
        <authorList>
            <person name="de Groot N.N."/>
        </authorList>
    </citation>
    <scope>NUCLEOTIDE SEQUENCE [LARGE SCALE GENOMIC DNA]</scope>
    <source>
        <strain evidence="6 7">DSM 1283</strain>
    </source>
</reference>
<dbReference type="RefSeq" id="WP_091687283.1">
    <property type="nucleotide sequence ID" value="NZ_BAABFM010000004.1"/>
</dbReference>
<keyword evidence="4" id="KW-0804">Transcription</keyword>
<dbReference type="FunFam" id="1.10.10.10:FF:000001">
    <property type="entry name" value="LysR family transcriptional regulator"/>
    <property type="match status" value="1"/>
</dbReference>
<dbReference type="Pfam" id="PF00126">
    <property type="entry name" value="HTH_1"/>
    <property type="match status" value="1"/>
</dbReference>
<name>A0A1I5GUD5_9FIRM</name>
<feature type="domain" description="HTH lysR-type" evidence="5">
    <location>
        <begin position="1"/>
        <end position="58"/>
    </location>
</feature>
<dbReference type="InterPro" id="IPR036390">
    <property type="entry name" value="WH_DNA-bd_sf"/>
</dbReference>
<evidence type="ECO:0000256" key="4">
    <source>
        <dbReference type="ARBA" id="ARBA00023163"/>
    </source>
</evidence>
<accession>A0A1I5GUD5</accession>
<keyword evidence="7" id="KW-1185">Reference proteome</keyword>
<dbReference type="InterPro" id="IPR000847">
    <property type="entry name" value="LysR_HTH_N"/>
</dbReference>
<evidence type="ECO:0000313" key="6">
    <source>
        <dbReference type="EMBL" id="SFO39549.1"/>
    </source>
</evidence>
<proteinExistence type="inferred from homology"/>
<dbReference type="PRINTS" id="PR00039">
    <property type="entry name" value="HTHLYSR"/>
</dbReference>
<dbReference type="PANTHER" id="PTHR30126:SF40">
    <property type="entry name" value="HTH-TYPE TRANSCRIPTIONAL REGULATOR GLTR"/>
    <property type="match status" value="1"/>
</dbReference>
<keyword evidence="2" id="KW-0805">Transcription regulation</keyword>
<dbReference type="InterPro" id="IPR005119">
    <property type="entry name" value="LysR_subst-bd"/>
</dbReference>
<sequence>MTIRHLKIFNEVAQSGKMSIAAAKFYVSQPTVSQAIKELEEHYGVLLFERLSKKLYITEKGRQLLSYSKQVVEQFDFLESKMFETTGYQKLKVGSTITVGSCLINDILNSYQELNNEVEVYSYVNNTHNIEEKILNSELDIGLVEGRVKSPDLVSIPAVDDYLVLVCSAKHPFAKKKSFISKDLAGEKFVMREEGSGTRELFENYLKEQGVSINVSMVANCPTAMIRSVIDNQCLAVLSIRLVKEQIKNGSIVVIKNRDTTWNRSFSIVYHKNKFISKYMEEFIDLVKKHKYADIFDVILEQRDT</sequence>
<dbReference type="OrthoDB" id="9785745at2"/>
<comment type="similarity">
    <text evidence="1">Belongs to the LysR transcriptional regulatory family.</text>
</comment>
<evidence type="ECO:0000256" key="1">
    <source>
        <dbReference type="ARBA" id="ARBA00009437"/>
    </source>
</evidence>
<dbReference type="SUPFAM" id="SSF53850">
    <property type="entry name" value="Periplasmic binding protein-like II"/>
    <property type="match status" value="1"/>
</dbReference>
<protein>
    <submittedName>
        <fullName evidence="6">DNA-binding transcriptional regulator, LysR family</fullName>
    </submittedName>
</protein>
<dbReference type="PROSITE" id="PS50931">
    <property type="entry name" value="HTH_LYSR"/>
    <property type="match status" value="1"/>
</dbReference>
<evidence type="ECO:0000313" key="7">
    <source>
        <dbReference type="Proteomes" id="UP000198806"/>
    </source>
</evidence>
<organism evidence="6 7">
    <name type="scientific">Anaerocolumna aminovalerica</name>
    <dbReference type="NCBI Taxonomy" id="1527"/>
    <lineage>
        <taxon>Bacteria</taxon>
        <taxon>Bacillati</taxon>
        <taxon>Bacillota</taxon>
        <taxon>Clostridia</taxon>
        <taxon>Lachnospirales</taxon>
        <taxon>Lachnospiraceae</taxon>
        <taxon>Anaerocolumna</taxon>
    </lineage>
</organism>
<evidence type="ECO:0000256" key="3">
    <source>
        <dbReference type="ARBA" id="ARBA00023125"/>
    </source>
</evidence>
<dbReference type="GO" id="GO:0000976">
    <property type="term" value="F:transcription cis-regulatory region binding"/>
    <property type="evidence" value="ECO:0007669"/>
    <property type="project" value="TreeGrafter"/>
</dbReference>
<evidence type="ECO:0000259" key="5">
    <source>
        <dbReference type="PROSITE" id="PS50931"/>
    </source>
</evidence>
<evidence type="ECO:0000256" key="2">
    <source>
        <dbReference type="ARBA" id="ARBA00023015"/>
    </source>
</evidence>
<dbReference type="Proteomes" id="UP000198806">
    <property type="component" value="Unassembled WGS sequence"/>
</dbReference>
<dbReference type="GO" id="GO:0003700">
    <property type="term" value="F:DNA-binding transcription factor activity"/>
    <property type="evidence" value="ECO:0007669"/>
    <property type="project" value="InterPro"/>
</dbReference>
<dbReference type="Gene3D" id="3.40.190.290">
    <property type="match status" value="1"/>
</dbReference>
<dbReference type="EMBL" id="FOWD01000022">
    <property type="protein sequence ID" value="SFO39549.1"/>
    <property type="molecule type" value="Genomic_DNA"/>
</dbReference>
<dbReference type="SUPFAM" id="SSF46785">
    <property type="entry name" value="Winged helix' DNA-binding domain"/>
    <property type="match status" value="1"/>
</dbReference>
<dbReference type="Pfam" id="PF03466">
    <property type="entry name" value="LysR_substrate"/>
    <property type="match status" value="1"/>
</dbReference>
<dbReference type="Gene3D" id="1.10.10.10">
    <property type="entry name" value="Winged helix-like DNA-binding domain superfamily/Winged helix DNA-binding domain"/>
    <property type="match status" value="1"/>
</dbReference>
<dbReference type="PANTHER" id="PTHR30126">
    <property type="entry name" value="HTH-TYPE TRANSCRIPTIONAL REGULATOR"/>
    <property type="match status" value="1"/>
</dbReference>
<keyword evidence="3 6" id="KW-0238">DNA-binding</keyword>
<gene>
    <name evidence="6" type="ORF">SAMN04489757_12258</name>
</gene>